<feature type="region of interest" description="Disordered" evidence="1">
    <location>
        <begin position="42"/>
        <end position="68"/>
    </location>
</feature>
<keyword evidence="2" id="KW-1133">Transmembrane helix</keyword>
<keyword evidence="2" id="KW-0812">Transmembrane</keyword>
<protein>
    <submittedName>
        <fullName evidence="3">Uncharacterized protein</fullName>
    </submittedName>
</protein>
<dbReference type="RefSeq" id="WP_268265355.1">
    <property type="nucleotide sequence ID" value="NZ_JALQCW010000030.1"/>
</dbReference>
<evidence type="ECO:0000256" key="2">
    <source>
        <dbReference type="SAM" id="Phobius"/>
    </source>
</evidence>
<dbReference type="Proteomes" id="UP001155059">
    <property type="component" value="Unassembled WGS sequence"/>
</dbReference>
<feature type="transmembrane region" description="Helical" evidence="2">
    <location>
        <begin position="12"/>
        <end position="34"/>
    </location>
</feature>
<evidence type="ECO:0000256" key="1">
    <source>
        <dbReference type="SAM" id="MobiDB-lite"/>
    </source>
</evidence>
<dbReference type="AlphaFoldDB" id="A0A9X2C6B8"/>
<proteinExistence type="predicted"/>
<reference evidence="3 4" key="1">
    <citation type="journal article" date="2022" name="Int. J. Syst. Evol. Microbiol.">
        <title>Pseudomonas aegrilactucae sp. nov. and Pseudomonas morbosilactucae sp. nov., pathogens causing bacterial rot of lettuce in Japan.</title>
        <authorList>
            <person name="Sawada H."/>
            <person name="Fujikawa T."/>
            <person name="Satou M."/>
        </authorList>
    </citation>
    <scope>NUCLEOTIDE SEQUENCE [LARGE SCALE GENOMIC DNA]</scope>
    <source>
        <strain evidence="3 4">MAFF 302030</strain>
    </source>
</reference>
<evidence type="ECO:0000313" key="4">
    <source>
        <dbReference type="Proteomes" id="UP001155059"/>
    </source>
</evidence>
<reference evidence="3 4" key="2">
    <citation type="journal article" date="2023" name="Plant Pathol.">
        <title>Dismantling and reorganizing Pseudomonas marginalis sensu#lato.</title>
        <authorList>
            <person name="Sawada H."/>
            <person name="Fujikawa T."/>
            <person name="Satou M."/>
        </authorList>
    </citation>
    <scope>NUCLEOTIDE SEQUENCE [LARGE SCALE GENOMIC DNA]</scope>
    <source>
        <strain evidence="3 4">MAFF 302030</strain>
    </source>
</reference>
<comment type="caution">
    <text evidence="3">The sequence shown here is derived from an EMBL/GenBank/DDBJ whole genome shotgun (WGS) entry which is preliminary data.</text>
</comment>
<sequence>MAHSILHSARRGAYLAIAIYLAVVLLLSLGAASWPEAPVQAAYPASAPEHGGPGPLAAPSPHGDVAGA</sequence>
<name>A0A9X2C6B8_9PSED</name>
<dbReference type="EMBL" id="JALQCW010000030">
    <property type="protein sequence ID" value="MCK9798650.1"/>
    <property type="molecule type" value="Genomic_DNA"/>
</dbReference>
<evidence type="ECO:0000313" key="3">
    <source>
        <dbReference type="EMBL" id="MCK9798650.1"/>
    </source>
</evidence>
<accession>A0A9X2C6B8</accession>
<organism evidence="3 4">
    <name type="scientific">Pseudomonas morbosilactucae</name>
    <dbReference type="NCBI Taxonomy" id="2938197"/>
    <lineage>
        <taxon>Bacteria</taxon>
        <taxon>Pseudomonadati</taxon>
        <taxon>Pseudomonadota</taxon>
        <taxon>Gammaproteobacteria</taxon>
        <taxon>Pseudomonadales</taxon>
        <taxon>Pseudomonadaceae</taxon>
        <taxon>Pseudomonas</taxon>
    </lineage>
</organism>
<gene>
    <name evidence="3" type="ORF">M1B34_13180</name>
</gene>
<keyword evidence="2" id="KW-0472">Membrane</keyword>